<dbReference type="AlphaFoldDB" id="A0A2M9D711"/>
<feature type="domain" description="SHS2" evidence="1">
    <location>
        <begin position="5"/>
        <end position="173"/>
    </location>
</feature>
<dbReference type="EMBL" id="PGFH01000001">
    <property type="protein sequence ID" value="PJJ81505.1"/>
    <property type="molecule type" value="Genomic_DNA"/>
</dbReference>
<dbReference type="InterPro" id="IPR003494">
    <property type="entry name" value="SHS2_FtsA"/>
</dbReference>
<evidence type="ECO:0000313" key="2">
    <source>
        <dbReference type="EMBL" id="PJJ81505.1"/>
    </source>
</evidence>
<dbReference type="Gene3D" id="3.30.420.40">
    <property type="match status" value="2"/>
</dbReference>
<reference evidence="2 3" key="1">
    <citation type="submission" date="2017-11" db="EMBL/GenBank/DDBJ databases">
        <title>Genomic Encyclopedia of Archaeal and Bacterial Type Strains, Phase II (KMG-II): From Individual Species to Whole Genera.</title>
        <authorList>
            <person name="Goeker M."/>
        </authorList>
    </citation>
    <scope>NUCLEOTIDE SEQUENCE [LARGE SCALE GENOMIC DNA]</scope>
    <source>
        <strain evidence="2 3">DSM 16400</strain>
    </source>
</reference>
<dbReference type="Proteomes" id="UP000231742">
    <property type="component" value="Unassembled WGS sequence"/>
</dbReference>
<name>A0A2M9D711_9MICO</name>
<dbReference type="Gene3D" id="3.30.1490.300">
    <property type="match status" value="1"/>
</dbReference>
<dbReference type="PANTHER" id="PTHR32432:SF3">
    <property type="entry name" value="ETHANOLAMINE UTILIZATION PROTEIN EUTJ"/>
    <property type="match status" value="1"/>
</dbReference>
<organism evidence="2 3">
    <name type="scientific">Salinibacterium amurskyense</name>
    <dbReference type="NCBI Taxonomy" id="205941"/>
    <lineage>
        <taxon>Bacteria</taxon>
        <taxon>Bacillati</taxon>
        <taxon>Actinomycetota</taxon>
        <taxon>Actinomycetes</taxon>
        <taxon>Micrococcales</taxon>
        <taxon>Microbacteriaceae</taxon>
        <taxon>Salinibacterium</taxon>
    </lineage>
</organism>
<keyword evidence="3" id="KW-1185">Reference proteome</keyword>
<dbReference type="InterPro" id="IPR043129">
    <property type="entry name" value="ATPase_NBD"/>
</dbReference>
<dbReference type="RefSeq" id="WP_100388178.1">
    <property type="nucleotide sequence ID" value="NZ_BMZU01000001.1"/>
</dbReference>
<dbReference type="SUPFAM" id="SSF53067">
    <property type="entry name" value="Actin-like ATPase domain"/>
    <property type="match status" value="2"/>
</dbReference>
<protein>
    <submittedName>
        <fullName evidence="2">Type IV pilus assembly protein PilM</fullName>
    </submittedName>
</protein>
<evidence type="ECO:0000259" key="1">
    <source>
        <dbReference type="SMART" id="SM00842"/>
    </source>
</evidence>
<proteinExistence type="predicted"/>
<evidence type="ECO:0000313" key="3">
    <source>
        <dbReference type="Proteomes" id="UP000231742"/>
    </source>
</evidence>
<dbReference type="PIRSF" id="PIRSF019169">
    <property type="entry name" value="PilM"/>
    <property type="match status" value="1"/>
</dbReference>
<accession>A0A2M9D711</accession>
<sequence length="346" mass="36434">MGKKLVGLDIGSTAIRAVEVENPHLQKPTVLRFGEVPLPEGAVRAGEVIDSATVTASIKKLWSANGFRTRDVVIGFGNSKVVARDVTVPRLPLNQVRESLPFQVQDLLPVPASDALLDFYPAAEAEGETGPMLQGMLVAAIKAPVLVNVNAASAGGVTPVNVDLSPFALTRLFSTPELGSTTTLLVDIGASTTTLVALEGHVPHFIRFLPTGGGDITKGISQRLDISSRDAEAIKRSVGVIAARATAEQRPALEVSFELVNETLMAIRATIQYFQNARNNRAIDRIVMTGGGSQLLGLVETVSEFTKTPASLPDPFTMTAVSRQLKGTGSPFDMSVALGLVTGVSA</sequence>
<dbReference type="GO" id="GO:0051301">
    <property type="term" value="P:cell division"/>
    <property type="evidence" value="ECO:0007669"/>
    <property type="project" value="InterPro"/>
</dbReference>
<gene>
    <name evidence="2" type="ORF">CLV85_0682</name>
</gene>
<dbReference type="CDD" id="cd24049">
    <property type="entry name" value="ASKHA_NBD_PilM"/>
    <property type="match status" value="1"/>
</dbReference>
<dbReference type="InterPro" id="IPR005883">
    <property type="entry name" value="PilM"/>
</dbReference>
<comment type="caution">
    <text evidence="2">The sequence shown here is derived from an EMBL/GenBank/DDBJ whole genome shotgun (WGS) entry which is preliminary data.</text>
</comment>
<dbReference type="NCBIfam" id="TIGR01175">
    <property type="entry name" value="pilM"/>
    <property type="match status" value="1"/>
</dbReference>
<dbReference type="Pfam" id="PF11104">
    <property type="entry name" value="PilM_2"/>
    <property type="match status" value="1"/>
</dbReference>
<dbReference type="OrthoDB" id="1926201at2"/>
<dbReference type="InterPro" id="IPR050696">
    <property type="entry name" value="FtsA/MreB"/>
</dbReference>
<dbReference type="SMART" id="SM00842">
    <property type="entry name" value="FtsA"/>
    <property type="match status" value="1"/>
</dbReference>
<dbReference type="PANTHER" id="PTHR32432">
    <property type="entry name" value="CELL DIVISION PROTEIN FTSA-RELATED"/>
    <property type="match status" value="1"/>
</dbReference>